<proteinExistence type="predicted"/>
<dbReference type="EMBL" id="CP150484">
    <property type="protein sequence ID" value="WYW14936.1"/>
    <property type="molecule type" value="Genomic_DNA"/>
</dbReference>
<sequence length="317" mass="34995">MTRPIARVLALLEILQSGGTRTVAELAERLDVDERTVRRYAEHLVDLDIPVRSVRGRYGGYRLAPGYRMPPLMLTDEEALAVLLGLVAGRRAGLITTSVAAVESAVAKVRRVLPEPLGRRLDALLETADFTAPARKALSAEAEVLLTVAEAVRDRHPVRLAYVAGHGGASERVVHPYGVVAHSGRWYLTGFDSAGGEVRTFRVDRIKSAEPRPGTFEAPDDFDPAERVLTALAETPYRHDVSMRIQAPPEEIRAVFPPSVATFETDGDRVRVRIRARRLDWIPSRLAALDRPFVIERPAELRDLVSALAARLAERAR</sequence>
<keyword evidence="2" id="KW-1185">Reference proteome</keyword>
<evidence type="ECO:0000313" key="1">
    <source>
        <dbReference type="EMBL" id="WYW14936.1"/>
    </source>
</evidence>
<organism evidence="1 2">
    <name type="scientific">Amycolatopsis coloradensis</name>
    <dbReference type="NCBI Taxonomy" id="76021"/>
    <lineage>
        <taxon>Bacteria</taxon>
        <taxon>Bacillati</taxon>
        <taxon>Actinomycetota</taxon>
        <taxon>Actinomycetes</taxon>
        <taxon>Pseudonocardiales</taxon>
        <taxon>Pseudonocardiaceae</taxon>
        <taxon>Amycolatopsis</taxon>
    </lineage>
</organism>
<name>A0ACD5B6E8_9PSEU</name>
<gene>
    <name evidence="1" type="ORF">LCL61_05155</name>
</gene>
<protein>
    <submittedName>
        <fullName evidence="1">YafY family protein</fullName>
    </submittedName>
</protein>
<reference evidence="1" key="1">
    <citation type="submission" date="2023-10" db="EMBL/GenBank/DDBJ databases">
        <title>Whole genome sequencing of actinobacterial strain Amycolatopsis sp. (BCA-696) identifies the underlying plant growth-promoting genes.</title>
        <authorList>
            <person name="Gandham P."/>
            <person name="Vadla N."/>
            <person name="Saji A."/>
            <person name="Srinivas V."/>
            <person name="Ruperao P."/>
            <person name="Selvanayagam S."/>
            <person name="Saxena R.K."/>
            <person name="Rathore A."/>
            <person name="Gopalakrishnan S."/>
            <person name="Thakur V."/>
        </authorList>
    </citation>
    <scope>NUCLEOTIDE SEQUENCE</scope>
    <source>
        <strain evidence="1">BCA-696</strain>
    </source>
</reference>
<accession>A0ACD5B6E8</accession>
<dbReference type="Proteomes" id="UP001456344">
    <property type="component" value="Chromosome"/>
</dbReference>
<evidence type="ECO:0000313" key="2">
    <source>
        <dbReference type="Proteomes" id="UP001456344"/>
    </source>
</evidence>